<feature type="domain" description="HAMP" evidence="10">
    <location>
        <begin position="210"/>
        <end position="263"/>
    </location>
</feature>
<dbReference type="InterPro" id="IPR005467">
    <property type="entry name" value="His_kinase_dom"/>
</dbReference>
<dbReference type="AlphaFoldDB" id="A0A840L8X9"/>
<keyword evidence="12" id="KW-1185">Reference proteome</keyword>
<feature type="transmembrane region" description="Helical" evidence="8">
    <location>
        <begin position="12"/>
        <end position="33"/>
    </location>
</feature>
<dbReference type="CDD" id="cd00082">
    <property type="entry name" value="HisKA"/>
    <property type="match status" value="1"/>
</dbReference>
<dbReference type="PROSITE" id="PS50885">
    <property type="entry name" value="HAMP"/>
    <property type="match status" value="1"/>
</dbReference>
<dbReference type="SUPFAM" id="SSF55874">
    <property type="entry name" value="ATPase domain of HSP90 chaperone/DNA topoisomerase II/histidine kinase"/>
    <property type="match status" value="1"/>
</dbReference>
<dbReference type="PANTHER" id="PTHR43711:SF1">
    <property type="entry name" value="HISTIDINE KINASE 1"/>
    <property type="match status" value="1"/>
</dbReference>
<dbReference type="SMART" id="SM00388">
    <property type="entry name" value="HisKA"/>
    <property type="match status" value="1"/>
</dbReference>
<keyword evidence="4" id="KW-0597">Phosphoprotein</keyword>
<dbReference type="InterPro" id="IPR003594">
    <property type="entry name" value="HATPase_dom"/>
</dbReference>
<reference evidence="11 12" key="1">
    <citation type="submission" date="2020-08" db="EMBL/GenBank/DDBJ databases">
        <title>Functional genomics of gut bacteria from endangered species of beetles.</title>
        <authorList>
            <person name="Carlos-Shanley C."/>
        </authorList>
    </citation>
    <scope>NUCLEOTIDE SEQUENCE [LARGE SCALE GENOMIC DNA]</scope>
    <source>
        <strain evidence="11 12">S00239</strain>
    </source>
</reference>
<keyword evidence="7" id="KW-0902">Two-component regulatory system</keyword>
<dbReference type="CDD" id="cd00075">
    <property type="entry name" value="HATPase"/>
    <property type="match status" value="1"/>
</dbReference>
<keyword evidence="6 11" id="KW-0418">Kinase</keyword>
<name>A0A840L8X9_9BURK</name>
<proteinExistence type="predicted"/>
<dbReference type="GO" id="GO:0016020">
    <property type="term" value="C:membrane"/>
    <property type="evidence" value="ECO:0007669"/>
    <property type="project" value="UniProtKB-SubCell"/>
</dbReference>
<evidence type="ECO:0000256" key="7">
    <source>
        <dbReference type="ARBA" id="ARBA00023012"/>
    </source>
</evidence>
<dbReference type="Gene3D" id="1.10.287.130">
    <property type="match status" value="1"/>
</dbReference>
<gene>
    <name evidence="11" type="ORF">HNP55_001104</name>
</gene>
<organism evidence="11 12">
    <name type="scientific">Roseateles oligotrophus</name>
    <dbReference type="NCBI Taxonomy" id="1769250"/>
    <lineage>
        <taxon>Bacteria</taxon>
        <taxon>Pseudomonadati</taxon>
        <taxon>Pseudomonadota</taxon>
        <taxon>Betaproteobacteria</taxon>
        <taxon>Burkholderiales</taxon>
        <taxon>Sphaerotilaceae</taxon>
        <taxon>Roseateles</taxon>
    </lineage>
</organism>
<evidence type="ECO:0000313" key="12">
    <source>
        <dbReference type="Proteomes" id="UP000562027"/>
    </source>
</evidence>
<dbReference type="EC" id="2.7.13.3" evidence="3"/>
<comment type="subcellular location">
    <subcellularLocation>
        <location evidence="2">Membrane</location>
    </subcellularLocation>
</comment>
<dbReference type="Proteomes" id="UP000562027">
    <property type="component" value="Unassembled WGS sequence"/>
</dbReference>
<comment type="catalytic activity">
    <reaction evidence="1">
        <text>ATP + protein L-histidine = ADP + protein N-phospho-L-histidine.</text>
        <dbReference type="EC" id="2.7.13.3"/>
    </reaction>
</comment>
<dbReference type="Pfam" id="PF02518">
    <property type="entry name" value="HATPase_c"/>
    <property type="match status" value="1"/>
</dbReference>
<dbReference type="PRINTS" id="PR00344">
    <property type="entry name" value="BCTRLSENSOR"/>
</dbReference>
<dbReference type="EMBL" id="JACHLP010000002">
    <property type="protein sequence ID" value="MBB4842589.1"/>
    <property type="molecule type" value="Genomic_DNA"/>
</dbReference>
<evidence type="ECO:0000256" key="8">
    <source>
        <dbReference type="SAM" id="Phobius"/>
    </source>
</evidence>
<evidence type="ECO:0000256" key="6">
    <source>
        <dbReference type="ARBA" id="ARBA00022777"/>
    </source>
</evidence>
<protein>
    <recommendedName>
        <fullName evidence="3">histidine kinase</fullName>
        <ecNumber evidence="3">2.7.13.3</ecNumber>
    </recommendedName>
</protein>
<evidence type="ECO:0000256" key="1">
    <source>
        <dbReference type="ARBA" id="ARBA00000085"/>
    </source>
</evidence>
<evidence type="ECO:0000259" key="9">
    <source>
        <dbReference type="PROSITE" id="PS50109"/>
    </source>
</evidence>
<evidence type="ECO:0000313" key="11">
    <source>
        <dbReference type="EMBL" id="MBB4842589.1"/>
    </source>
</evidence>
<evidence type="ECO:0000259" key="10">
    <source>
        <dbReference type="PROSITE" id="PS50885"/>
    </source>
</evidence>
<keyword evidence="8" id="KW-0812">Transmembrane</keyword>
<dbReference type="SMART" id="SM00387">
    <property type="entry name" value="HATPase_c"/>
    <property type="match status" value="1"/>
</dbReference>
<dbReference type="InterPro" id="IPR003661">
    <property type="entry name" value="HisK_dim/P_dom"/>
</dbReference>
<keyword evidence="5" id="KW-0808">Transferase</keyword>
<feature type="domain" description="Histidine kinase" evidence="9">
    <location>
        <begin position="278"/>
        <end position="504"/>
    </location>
</feature>
<dbReference type="PANTHER" id="PTHR43711">
    <property type="entry name" value="TWO-COMPONENT HISTIDINE KINASE"/>
    <property type="match status" value="1"/>
</dbReference>
<accession>A0A840L8X9</accession>
<evidence type="ECO:0000256" key="5">
    <source>
        <dbReference type="ARBA" id="ARBA00022679"/>
    </source>
</evidence>
<dbReference type="RefSeq" id="WP_184297030.1">
    <property type="nucleotide sequence ID" value="NZ_JACHLP010000002.1"/>
</dbReference>
<dbReference type="InterPro" id="IPR050736">
    <property type="entry name" value="Sensor_HK_Regulatory"/>
</dbReference>
<dbReference type="Gene3D" id="6.10.340.10">
    <property type="match status" value="1"/>
</dbReference>
<dbReference type="InterPro" id="IPR036097">
    <property type="entry name" value="HisK_dim/P_sf"/>
</dbReference>
<dbReference type="GO" id="GO:0000155">
    <property type="term" value="F:phosphorelay sensor kinase activity"/>
    <property type="evidence" value="ECO:0007669"/>
    <property type="project" value="InterPro"/>
</dbReference>
<dbReference type="InterPro" id="IPR003660">
    <property type="entry name" value="HAMP_dom"/>
</dbReference>
<dbReference type="InterPro" id="IPR004358">
    <property type="entry name" value="Sig_transdc_His_kin-like_C"/>
</dbReference>
<keyword evidence="8" id="KW-0472">Membrane</keyword>
<dbReference type="Gene3D" id="3.30.565.10">
    <property type="entry name" value="Histidine kinase-like ATPase, C-terminal domain"/>
    <property type="match status" value="1"/>
</dbReference>
<evidence type="ECO:0000256" key="2">
    <source>
        <dbReference type="ARBA" id="ARBA00004370"/>
    </source>
</evidence>
<comment type="caution">
    <text evidence="11">The sequence shown here is derived from an EMBL/GenBank/DDBJ whole genome shotgun (WGS) entry which is preliminary data.</text>
</comment>
<evidence type="ECO:0000256" key="4">
    <source>
        <dbReference type="ARBA" id="ARBA00022553"/>
    </source>
</evidence>
<dbReference type="Pfam" id="PF00512">
    <property type="entry name" value="HisKA"/>
    <property type="match status" value="1"/>
</dbReference>
<dbReference type="InterPro" id="IPR036890">
    <property type="entry name" value="HATPase_C_sf"/>
</dbReference>
<feature type="transmembrane region" description="Helical" evidence="8">
    <location>
        <begin position="190"/>
        <end position="208"/>
    </location>
</feature>
<evidence type="ECO:0000256" key="3">
    <source>
        <dbReference type="ARBA" id="ARBA00012438"/>
    </source>
</evidence>
<keyword evidence="8" id="KW-1133">Transmembrane helix</keyword>
<dbReference type="SUPFAM" id="SSF47384">
    <property type="entry name" value="Homodimeric domain of signal transducing histidine kinase"/>
    <property type="match status" value="1"/>
</dbReference>
<sequence length="504" mass="55240">MNPRLPWHARLDLRLALVVVVVLTLLCAVLLSWQGRQAQRRFDAYEQWQNFKLARYIADRQPQAMVDGQGRIRPGALADTAMYITMIHPALEAYLLDAQGRIVQHSLPAPGPALRRVDLDRVHSLIMASPPKALPVYGDDPRRPGQLNLVSVAALPSEGNPQGYLYVVLRGAAAGSLQAEAAGQASLGPAWGLTLGALALAGLCIVGVQMSITRRLRRLVNQMQAFRQADGAQFLPAEAGQDEIALVASAAERLQQRVQEQFRRLEDSERLRRELVSNITHDLHTPLANVQGYIETLLLRGEGLSAQTREQYLRIVLQHCVRLGRRVAELFELARLESGQAQAQFEPFCMADLLNDVVQSHQLVASQAGVNLCIAADIEAPAREALVLADIRLIERVLQNLVDNALRHTAAGGRVELAVQLAGARLIVRVRDNGQGIAGEDLPHIFERYWSTREGRDARPLPAQSAGLGLAIVQRILALHGSHAEVQSSLGQGSEFSFALPCPR</sequence>
<dbReference type="PROSITE" id="PS50109">
    <property type="entry name" value="HIS_KIN"/>
    <property type="match status" value="1"/>
</dbReference>